<dbReference type="SMART" id="SM00399">
    <property type="entry name" value="ZnF_C4"/>
    <property type="match status" value="1"/>
</dbReference>
<evidence type="ECO:0000256" key="7">
    <source>
        <dbReference type="ARBA" id="ARBA00023170"/>
    </source>
</evidence>
<dbReference type="GO" id="GO:0050728">
    <property type="term" value="P:negative regulation of inflammatory response"/>
    <property type="evidence" value="ECO:0007669"/>
    <property type="project" value="TreeGrafter"/>
</dbReference>
<evidence type="ECO:0000256" key="3">
    <source>
        <dbReference type="ARBA" id="ARBA00022833"/>
    </source>
</evidence>
<keyword evidence="4" id="KW-0805">Transcription regulation</keyword>
<reference evidence="11" key="1">
    <citation type="journal article" date="2017" name="Nat. Commun.">
        <title>The North American bullfrog draft genome provides insight into hormonal regulation of long noncoding RNA.</title>
        <authorList>
            <person name="Hammond S.A."/>
            <person name="Warren R.L."/>
            <person name="Vandervalk B.P."/>
            <person name="Kucuk E."/>
            <person name="Khan H."/>
            <person name="Gibb E.A."/>
            <person name="Pandoh P."/>
            <person name="Kirk H."/>
            <person name="Zhao Y."/>
            <person name="Jones M."/>
            <person name="Mungall A.J."/>
            <person name="Coope R."/>
            <person name="Pleasance S."/>
            <person name="Moore R.A."/>
            <person name="Holt R.A."/>
            <person name="Round J.M."/>
            <person name="Ohora S."/>
            <person name="Walle B.V."/>
            <person name="Veldhoen N."/>
            <person name="Helbing C.C."/>
            <person name="Birol I."/>
        </authorList>
    </citation>
    <scope>NUCLEOTIDE SEQUENCE [LARGE SCALE GENOMIC DNA]</scope>
</reference>
<dbReference type="InterPro" id="IPR013088">
    <property type="entry name" value="Znf_NHR/GATA"/>
</dbReference>
<dbReference type="GO" id="GO:0045944">
    <property type="term" value="P:positive regulation of transcription by RNA polymerase II"/>
    <property type="evidence" value="ECO:0007669"/>
    <property type="project" value="TreeGrafter"/>
</dbReference>
<keyword evidence="5" id="KW-0238">DNA-binding</keyword>
<organism evidence="10 11">
    <name type="scientific">Aquarana catesbeiana</name>
    <name type="common">American bullfrog</name>
    <name type="synonym">Rana catesbeiana</name>
    <dbReference type="NCBI Taxonomy" id="8400"/>
    <lineage>
        <taxon>Eukaryota</taxon>
        <taxon>Metazoa</taxon>
        <taxon>Chordata</taxon>
        <taxon>Craniata</taxon>
        <taxon>Vertebrata</taxon>
        <taxon>Euteleostomi</taxon>
        <taxon>Amphibia</taxon>
        <taxon>Batrachia</taxon>
        <taxon>Anura</taxon>
        <taxon>Neobatrachia</taxon>
        <taxon>Ranoidea</taxon>
        <taxon>Ranidae</taxon>
        <taxon>Aquarana</taxon>
    </lineage>
</organism>
<name>A0A2G9RPC6_AQUCT</name>
<dbReference type="InterPro" id="IPR001628">
    <property type="entry name" value="Znf_hrmn_rcpt"/>
</dbReference>
<dbReference type="PANTHER" id="PTHR24082:SF313">
    <property type="entry name" value="NUCLEAR RECEPTOR SUBFAMILY 1, GROUP H, MEMBER 5"/>
    <property type="match status" value="1"/>
</dbReference>
<sequence length="161" mass="18489">MKEGPEAPKRDLRRGRSGLLYAKPWHRTDVLPEHINYQLPDSDYQATPYCQYTNMPYSPVLQSPSSQCHYSTYSLENTYGEGQYVLSTCDYNKPPANMTHSVEDMYSTMKRPRISHSTIRMKGHEELCVVCGDKASGYHYNALTCEGCKGKQMVEYQEVKI</sequence>
<dbReference type="Proteomes" id="UP000228934">
    <property type="component" value="Unassembled WGS sequence"/>
</dbReference>
<gene>
    <name evidence="10" type="ORF">AB205_0169380</name>
</gene>
<dbReference type="InterPro" id="IPR050234">
    <property type="entry name" value="Nuclear_hormone_rcpt_NR1"/>
</dbReference>
<dbReference type="Gene3D" id="3.30.50.10">
    <property type="entry name" value="Erythroid Transcription Factor GATA-1, subunit A"/>
    <property type="match status" value="1"/>
</dbReference>
<evidence type="ECO:0000256" key="2">
    <source>
        <dbReference type="ARBA" id="ARBA00022771"/>
    </source>
</evidence>
<dbReference type="GO" id="GO:0030154">
    <property type="term" value="P:cell differentiation"/>
    <property type="evidence" value="ECO:0007669"/>
    <property type="project" value="TreeGrafter"/>
</dbReference>
<dbReference type="AlphaFoldDB" id="A0A2G9RPC6"/>
<keyword evidence="7" id="KW-0675">Receptor</keyword>
<keyword evidence="2" id="KW-0863">Zinc-finger</keyword>
<dbReference type="Pfam" id="PF00105">
    <property type="entry name" value="zf-C4"/>
    <property type="match status" value="1"/>
</dbReference>
<accession>A0A2G9RPC6</accession>
<keyword evidence="3" id="KW-0862">Zinc</keyword>
<keyword evidence="6" id="KW-0804">Transcription</keyword>
<evidence type="ECO:0000256" key="5">
    <source>
        <dbReference type="ARBA" id="ARBA00023125"/>
    </source>
</evidence>
<dbReference type="SUPFAM" id="SSF57716">
    <property type="entry name" value="Glucocorticoid receptor-like (DNA-binding domain)"/>
    <property type="match status" value="1"/>
</dbReference>
<dbReference type="PANTHER" id="PTHR24082">
    <property type="entry name" value="NUCLEAR HORMONE RECEPTOR"/>
    <property type="match status" value="1"/>
</dbReference>
<evidence type="ECO:0000256" key="8">
    <source>
        <dbReference type="ARBA" id="ARBA00023242"/>
    </source>
</evidence>
<keyword evidence="11" id="KW-1185">Reference proteome</keyword>
<dbReference type="GO" id="GO:0000122">
    <property type="term" value="P:negative regulation of transcription by RNA polymerase II"/>
    <property type="evidence" value="ECO:0007669"/>
    <property type="project" value="TreeGrafter"/>
</dbReference>
<evidence type="ECO:0000313" key="11">
    <source>
        <dbReference type="Proteomes" id="UP000228934"/>
    </source>
</evidence>
<dbReference type="GO" id="GO:0004879">
    <property type="term" value="F:nuclear receptor activity"/>
    <property type="evidence" value="ECO:0007669"/>
    <property type="project" value="TreeGrafter"/>
</dbReference>
<keyword evidence="1" id="KW-0479">Metal-binding</keyword>
<dbReference type="GO" id="GO:0090575">
    <property type="term" value="C:RNA polymerase II transcription regulator complex"/>
    <property type="evidence" value="ECO:0007669"/>
    <property type="project" value="TreeGrafter"/>
</dbReference>
<evidence type="ECO:0000256" key="1">
    <source>
        <dbReference type="ARBA" id="ARBA00022723"/>
    </source>
</evidence>
<evidence type="ECO:0000259" key="9">
    <source>
        <dbReference type="SMART" id="SM00399"/>
    </source>
</evidence>
<dbReference type="OrthoDB" id="5837785at2759"/>
<dbReference type="PRINTS" id="PR00047">
    <property type="entry name" value="STROIDFINGER"/>
</dbReference>
<evidence type="ECO:0000256" key="6">
    <source>
        <dbReference type="ARBA" id="ARBA00023163"/>
    </source>
</evidence>
<dbReference type="GO" id="GO:0008270">
    <property type="term" value="F:zinc ion binding"/>
    <property type="evidence" value="ECO:0007669"/>
    <property type="project" value="UniProtKB-KW"/>
</dbReference>
<dbReference type="GO" id="GO:0000978">
    <property type="term" value="F:RNA polymerase II cis-regulatory region sequence-specific DNA binding"/>
    <property type="evidence" value="ECO:0007669"/>
    <property type="project" value="TreeGrafter"/>
</dbReference>
<feature type="domain" description="Nuclear receptor" evidence="9">
    <location>
        <begin position="125"/>
        <end position="158"/>
    </location>
</feature>
<keyword evidence="8" id="KW-0539">Nucleus</keyword>
<protein>
    <recommendedName>
        <fullName evidence="9">Nuclear receptor domain-containing protein</fullName>
    </recommendedName>
</protein>
<evidence type="ECO:0000313" key="10">
    <source>
        <dbReference type="EMBL" id="PIO29707.1"/>
    </source>
</evidence>
<evidence type="ECO:0000256" key="4">
    <source>
        <dbReference type="ARBA" id="ARBA00023015"/>
    </source>
</evidence>
<dbReference type="EMBL" id="KV937897">
    <property type="protein sequence ID" value="PIO29707.1"/>
    <property type="molecule type" value="Genomic_DNA"/>
</dbReference>
<proteinExistence type="predicted"/>